<dbReference type="Gene3D" id="3.60.15.10">
    <property type="entry name" value="Ribonuclease Z/Hydroxyacylglutathione hydrolase-like"/>
    <property type="match status" value="1"/>
</dbReference>
<sequence length="239" mass="26369">MRITHKQTVYQLSFMANWFPVNCYFVEEENSLTLIDTALPFSKKAILETAKQIGKPIKRIVLTHVHSDHIGSLDGLKADLPEVEIFLPERELKLLHGDKTLEPGEGNSPVKGGVPRNIKTQPDTLLKEGDRVGSLVAIAAPGHTPGMMAFLDVRNNILLAGDAMQTRGGIAVAGDLRFRFPFPALATWDKERAIASVENLLTYRPTIIGVGHGDFLYEPESKVKHAIKKAKKAIGVRMK</sequence>
<organism evidence="3 4">
    <name type="scientific">Guptibacillus hwajinpoensis</name>
    <dbReference type="NCBI Taxonomy" id="208199"/>
    <lineage>
        <taxon>Bacteria</taxon>
        <taxon>Bacillati</taxon>
        <taxon>Bacillota</taxon>
        <taxon>Bacilli</taxon>
        <taxon>Bacillales</taxon>
        <taxon>Guptibacillaceae</taxon>
        <taxon>Guptibacillus</taxon>
    </lineage>
</organism>
<name>A0ABU0K375_9BACL</name>
<dbReference type="CDD" id="cd07721">
    <property type="entry name" value="yflN-like_MBL-fold"/>
    <property type="match status" value="1"/>
</dbReference>
<feature type="region of interest" description="Disordered" evidence="1">
    <location>
        <begin position="99"/>
        <end position="118"/>
    </location>
</feature>
<dbReference type="GeneID" id="301327252"/>
<evidence type="ECO:0000313" key="3">
    <source>
        <dbReference type="EMBL" id="MDQ0483813.1"/>
    </source>
</evidence>
<dbReference type="Proteomes" id="UP001226720">
    <property type="component" value="Unassembled WGS sequence"/>
</dbReference>
<dbReference type="InterPro" id="IPR050855">
    <property type="entry name" value="NDM-1-like"/>
</dbReference>
<dbReference type="SMART" id="SM00849">
    <property type="entry name" value="Lactamase_B"/>
    <property type="match status" value="1"/>
</dbReference>
<dbReference type="PANTHER" id="PTHR42951:SF9">
    <property type="entry name" value="METAL-DEPENDENT HYDROLASE"/>
    <property type="match status" value="1"/>
</dbReference>
<accession>A0ABU0K375</accession>
<proteinExistence type="predicted"/>
<keyword evidence="4" id="KW-1185">Reference proteome</keyword>
<dbReference type="SUPFAM" id="SSF56281">
    <property type="entry name" value="Metallo-hydrolase/oxidoreductase"/>
    <property type="match status" value="1"/>
</dbReference>
<gene>
    <name evidence="3" type="ORF">QO000_002797</name>
</gene>
<dbReference type="InterPro" id="IPR001279">
    <property type="entry name" value="Metallo-B-lactamas"/>
</dbReference>
<dbReference type="EMBL" id="JAUSWM010000005">
    <property type="protein sequence ID" value="MDQ0483813.1"/>
    <property type="molecule type" value="Genomic_DNA"/>
</dbReference>
<comment type="caution">
    <text evidence="3">The sequence shown here is derived from an EMBL/GenBank/DDBJ whole genome shotgun (WGS) entry which is preliminary data.</text>
</comment>
<dbReference type="Pfam" id="PF00753">
    <property type="entry name" value="Lactamase_B"/>
    <property type="match status" value="1"/>
</dbReference>
<evidence type="ECO:0000313" key="4">
    <source>
        <dbReference type="Proteomes" id="UP001226720"/>
    </source>
</evidence>
<evidence type="ECO:0000256" key="1">
    <source>
        <dbReference type="SAM" id="MobiDB-lite"/>
    </source>
</evidence>
<protein>
    <submittedName>
        <fullName evidence="3">Glyoxylase-like metal-dependent hydrolase (Beta-lactamase superfamily II)</fullName>
    </submittedName>
</protein>
<feature type="domain" description="Metallo-beta-lactamase" evidence="2">
    <location>
        <begin position="20"/>
        <end position="212"/>
    </location>
</feature>
<reference evidence="3" key="1">
    <citation type="submission" date="2023-07" db="EMBL/GenBank/DDBJ databases">
        <title>Genomic Encyclopedia of Type Strains, Phase IV (KMG-IV): sequencing the most valuable type-strain genomes for metagenomic binning, comparative biology and taxonomic classification.</title>
        <authorList>
            <person name="Goeker M."/>
        </authorList>
    </citation>
    <scope>NUCLEOTIDE SEQUENCE [LARGE SCALE GENOMIC DNA]</scope>
    <source>
        <strain evidence="3">JSM 076093</strain>
    </source>
</reference>
<dbReference type="InterPro" id="IPR036866">
    <property type="entry name" value="RibonucZ/Hydroxyglut_hydro"/>
</dbReference>
<dbReference type="RefSeq" id="WP_301551708.1">
    <property type="nucleotide sequence ID" value="NZ_JAQRMZ010000004.1"/>
</dbReference>
<dbReference type="PANTHER" id="PTHR42951">
    <property type="entry name" value="METALLO-BETA-LACTAMASE DOMAIN-CONTAINING"/>
    <property type="match status" value="1"/>
</dbReference>
<evidence type="ECO:0000259" key="2">
    <source>
        <dbReference type="SMART" id="SM00849"/>
    </source>
</evidence>